<keyword evidence="4" id="KW-0808">Transferase</keyword>
<feature type="DNA-binding region" description="H-T-H motif" evidence="2">
    <location>
        <begin position="30"/>
        <end position="49"/>
    </location>
</feature>
<dbReference type="InterPro" id="IPR050624">
    <property type="entry name" value="HTH-type_Tx_Regulator"/>
</dbReference>
<organism evidence="4 5">
    <name type="scientific">Thomasclavelia ramosa DSM 1402</name>
    <dbReference type="NCBI Taxonomy" id="445974"/>
    <lineage>
        <taxon>Bacteria</taxon>
        <taxon>Bacillati</taxon>
        <taxon>Bacillota</taxon>
        <taxon>Erysipelotrichia</taxon>
        <taxon>Erysipelotrichales</taxon>
        <taxon>Coprobacillaceae</taxon>
        <taxon>Thomasclavelia</taxon>
    </lineage>
</organism>
<comment type="caution">
    <text evidence="4">The sequence shown here is derived from an EMBL/GenBank/DDBJ whole genome shotgun (WGS) entry which is preliminary data.</text>
</comment>
<reference evidence="4" key="2">
    <citation type="submission" date="2014-06" db="EMBL/GenBank/DDBJ databases">
        <title>Draft genome sequence of Clostridium ramosum(DSM 1402).</title>
        <authorList>
            <person name="Sudarsanam P."/>
            <person name="Ley R."/>
            <person name="Guruge J."/>
            <person name="Turnbaugh P.J."/>
            <person name="Mahowald M."/>
            <person name="Liep D."/>
            <person name="Gordon J."/>
        </authorList>
    </citation>
    <scope>NUCLEOTIDE SEQUENCE</scope>
    <source>
        <strain evidence="4">DSM 1402</strain>
    </source>
</reference>
<dbReference type="AlphaFoldDB" id="B0N0I1"/>
<proteinExistence type="predicted"/>
<dbReference type="EMBL" id="ABFX02000002">
    <property type="protein sequence ID" value="EDS19938.1"/>
    <property type="molecule type" value="Genomic_DNA"/>
</dbReference>
<dbReference type="Gene3D" id="1.10.357.10">
    <property type="entry name" value="Tetracycline Repressor, domain 2"/>
    <property type="match status" value="1"/>
</dbReference>
<feature type="domain" description="HTH tetR-type" evidence="3">
    <location>
        <begin position="7"/>
        <end position="67"/>
    </location>
</feature>
<dbReference type="Pfam" id="PF00440">
    <property type="entry name" value="TetR_N"/>
    <property type="match status" value="1"/>
</dbReference>
<name>B0N0I1_9FIRM</name>
<dbReference type="PROSITE" id="PS50977">
    <property type="entry name" value="HTH_TETR_2"/>
    <property type="match status" value="1"/>
</dbReference>
<protein>
    <submittedName>
        <fullName evidence="4">Dihydroxyacetone kinase regulator</fullName>
    </submittedName>
</protein>
<gene>
    <name evidence="4" type="ORF">CLORAM_00028</name>
</gene>
<dbReference type="PANTHER" id="PTHR43479:SF11">
    <property type="entry name" value="ACREF_ENVCD OPERON REPRESSOR-RELATED"/>
    <property type="match status" value="1"/>
</dbReference>
<keyword evidence="5" id="KW-1185">Reference proteome</keyword>
<keyword evidence="1 2" id="KW-0238">DNA-binding</keyword>
<dbReference type="GO" id="GO:0016301">
    <property type="term" value="F:kinase activity"/>
    <property type="evidence" value="ECO:0007669"/>
    <property type="project" value="UniProtKB-KW"/>
</dbReference>
<dbReference type="InterPro" id="IPR009057">
    <property type="entry name" value="Homeodomain-like_sf"/>
</dbReference>
<dbReference type="HOGENOM" id="CLU_087539_2_0_9"/>
<sequence>MNMNKHDKTRYVFAQAIKGLIKVHPLDKIAVTDIVTRSGMTRQTFYRYFKDKYDLVNWYFEKLVLKSFRQMGDGCSLQEALQLKFAFIKSEHSFFKEAFKSNDYNNLVNYDFNCIYEFYKNIIEKNLGQSVTADIDFLLKMYCKGSIDMTVEWVLSDMPISIDDIVKLLIEALPQRLEPFILNIKK</sequence>
<evidence type="ECO:0000256" key="1">
    <source>
        <dbReference type="ARBA" id="ARBA00023125"/>
    </source>
</evidence>
<evidence type="ECO:0000256" key="2">
    <source>
        <dbReference type="PROSITE-ProRule" id="PRU00335"/>
    </source>
</evidence>
<dbReference type="GO" id="GO:0003677">
    <property type="term" value="F:DNA binding"/>
    <property type="evidence" value="ECO:0007669"/>
    <property type="project" value="UniProtKB-UniRule"/>
</dbReference>
<dbReference type="Proteomes" id="UP000005798">
    <property type="component" value="Unassembled WGS sequence"/>
</dbReference>
<accession>B0N0I1</accession>
<dbReference type="InterPro" id="IPR039532">
    <property type="entry name" value="TetR_C_Firmicutes"/>
</dbReference>
<evidence type="ECO:0000313" key="4">
    <source>
        <dbReference type="EMBL" id="EDS19938.1"/>
    </source>
</evidence>
<dbReference type="eggNOG" id="COG1309">
    <property type="taxonomic scope" value="Bacteria"/>
</dbReference>
<evidence type="ECO:0000313" key="5">
    <source>
        <dbReference type="Proteomes" id="UP000005798"/>
    </source>
</evidence>
<keyword evidence="4" id="KW-0418">Kinase</keyword>
<dbReference type="PANTHER" id="PTHR43479">
    <property type="entry name" value="ACREF/ENVCD OPERON REPRESSOR-RELATED"/>
    <property type="match status" value="1"/>
</dbReference>
<dbReference type="InterPro" id="IPR001647">
    <property type="entry name" value="HTH_TetR"/>
</dbReference>
<reference evidence="4" key="1">
    <citation type="submission" date="2007-11" db="EMBL/GenBank/DDBJ databases">
        <authorList>
            <person name="Fulton L."/>
            <person name="Clifton S."/>
            <person name="Fulton B."/>
            <person name="Xu J."/>
            <person name="Minx P."/>
            <person name="Pepin K.H."/>
            <person name="Johnson M."/>
            <person name="Thiruvilangam P."/>
            <person name="Bhonagiri V."/>
            <person name="Nash W.E."/>
            <person name="Mardis E.R."/>
            <person name="Wilson R.K."/>
        </authorList>
    </citation>
    <scope>NUCLEOTIDE SEQUENCE [LARGE SCALE GENOMIC DNA]</scope>
    <source>
        <strain evidence="4">DSM 1402</strain>
    </source>
</reference>
<evidence type="ECO:0000259" key="3">
    <source>
        <dbReference type="PROSITE" id="PS50977"/>
    </source>
</evidence>
<dbReference type="SUPFAM" id="SSF46689">
    <property type="entry name" value="Homeodomain-like"/>
    <property type="match status" value="1"/>
</dbReference>
<dbReference type="Pfam" id="PF14278">
    <property type="entry name" value="TetR_C_8"/>
    <property type="match status" value="1"/>
</dbReference>